<dbReference type="KEGG" id="crq:GCK72_005857"/>
<dbReference type="PANTHER" id="PTHR31357">
    <property type="entry name" value="SERPENTINE RECEPTOR CLASS ALPHA-10"/>
    <property type="match status" value="1"/>
</dbReference>
<dbReference type="PRINTS" id="PR00697">
    <property type="entry name" value="TMPROTEINSRA"/>
</dbReference>
<feature type="transmembrane region" description="Helical" evidence="5">
    <location>
        <begin position="277"/>
        <end position="297"/>
    </location>
</feature>
<organism evidence="6 7">
    <name type="scientific">Caenorhabditis remanei</name>
    <name type="common">Caenorhabditis vulgaris</name>
    <dbReference type="NCBI Taxonomy" id="31234"/>
    <lineage>
        <taxon>Eukaryota</taxon>
        <taxon>Metazoa</taxon>
        <taxon>Ecdysozoa</taxon>
        <taxon>Nematoda</taxon>
        <taxon>Chromadorea</taxon>
        <taxon>Rhabditida</taxon>
        <taxon>Rhabditina</taxon>
        <taxon>Rhabditomorpha</taxon>
        <taxon>Rhabditoidea</taxon>
        <taxon>Rhabditidae</taxon>
        <taxon>Peloderinae</taxon>
        <taxon>Caenorhabditis</taxon>
    </lineage>
</organism>
<keyword evidence="2 5" id="KW-0812">Transmembrane</keyword>
<reference evidence="6 7" key="1">
    <citation type="submission" date="2019-12" db="EMBL/GenBank/DDBJ databases">
        <title>Chromosome-level assembly of the Caenorhabditis remanei genome.</title>
        <authorList>
            <person name="Teterina A.A."/>
            <person name="Willis J.H."/>
            <person name="Phillips P.C."/>
        </authorList>
    </citation>
    <scope>NUCLEOTIDE SEQUENCE [LARGE SCALE GENOMIC DNA]</scope>
    <source>
        <strain evidence="6 7">PX506</strain>
        <tissue evidence="6">Whole organism</tissue>
    </source>
</reference>
<dbReference type="Pfam" id="PF02117">
    <property type="entry name" value="7TM_GPCR_Sra"/>
    <property type="match status" value="1"/>
</dbReference>
<evidence type="ECO:0000256" key="4">
    <source>
        <dbReference type="ARBA" id="ARBA00023136"/>
    </source>
</evidence>
<comment type="subcellular location">
    <subcellularLocation>
        <location evidence="1">Membrane</location>
        <topology evidence="1">Multi-pass membrane protein</topology>
    </subcellularLocation>
</comment>
<feature type="transmembrane region" description="Helical" evidence="5">
    <location>
        <begin position="27"/>
        <end position="48"/>
    </location>
</feature>
<feature type="transmembrane region" description="Helical" evidence="5">
    <location>
        <begin position="240"/>
        <end position="265"/>
    </location>
</feature>
<dbReference type="GO" id="GO:0004984">
    <property type="term" value="F:olfactory receptor activity"/>
    <property type="evidence" value="ECO:0007669"/>
    <property type="project" value="TreeGrafter"/>
</dbReference>
<keyword evidence="4 5" id="KW-0472">Membrane</keyword>
<dbReference type="RefSeq" id="XP_003109105.2">
    <property type="nucleotide sequence ID" value="XM_003109057.2"/>
</dbReference>
<dbReference type="PANTHER" id="PTHR31357:SF19">
    <property type="entry name" value="SERPENTINE RECEPTOR CLASS ALPHA-10"/>
    <property type="match status" value="1"/>
</dbReference>
<protein>
    <submittedName>
        <fullName evidence="6">Uncharacterized protein</fullName>
    </submittedName>
</protein>
<dbReference type="GeneID" id="9820840"/>
<feature type="transmembrane region" description="Helical" evidence="5">
    <location>
        <begin position="191"/>
        <end position="213"/>
    </location>
</feature>
<proteinExistence type="predicted"/>
<dbReference type="InterPro" id="IPR000344">
    <property type="entry name" value="7TM_GPCR_serpentine_rcpt_Sra"/>
</dbReference>
<dbReference type="InterPro" id="IPR051080">
    <property type="entry name" value="Nematode_rcpt-like_serp_alpha"/>
</dbReference>
<dbReference type="GO" id="GO:0016020">
    <property type="term" value="C:membrane"/>
    <property type="evidence" value="ECO:0007669"/>
    <property type="project" value="UniProtKB-SubCell"/>
</dbReference>
<accession>A0A6A5HGN9</accession>
<sequence length="332" mass="37727">MESSNISKCATEDQMILQTSLLLRVNVILMTIIAILTFILTFKALYILKQPSVVHKSTKILLYNSLFFVNIHEVIFMTIQCAAFIRSFTLSDKPCEIMRTTLECRFKNHVLIFAIAGMNFNQFGLTLDRFLGTIIPTTYSNQGYLPGVLISILVIVCSVGAPLIIAIGDPYNDIVPNCFFFPEHSAPRANVFLIVLSVLVITSILINLVIIFVNKKLEEGTRYYVSQRYIKREALHSTRIISYIAVPQFLGLALYSTIVLTLRLHKTMIPVSMYHNIVWWAYTVPLAAVSFPALLIYRVNQVGSNRKRVINRITAKVETQEEHMKSLKDLWG</sequence>
<evidence type="ECO:0000256" key="1">
    <source>
        <dbReference type="ARBA" id="ARBA00004141"/>
    </source>
</evidence>
<dbReference type="EMBL" id="WUAV01000002">
    <property type="protein sequence ID" value="KAF1765904.1"/>
    <property type="molecule type" value="Genomic_DNA"/>
</dbReference>
<comment type="caution">
    <text evidence="6">The sequence shown here is derived from an EMBL/GenBank/DDBJ whole genome shotgun (WGS) entry which is preliminary data.</text>
</comment>
<dbReference type="Proteomes" id="UP000483820">
    <property type="component" value="Chromosome II"/>
</dbReference>
<gene>
    <name evidence="6" type="ORF">GCK72_005857</name>
</gene>
<feature type="transmembrane region" description="Helical" evidence="5">
    <location>
        <begin position="143"/>
        <end position="167"/>
    </location>
</feature>
<evidence type="ECO:0000256" key="2">
    <source>
        <dbReference type="ARBA" id="ARBA00022692"/>
    </source>
</evidence>
<evidence type="ECO:0000313" key="6">
    <source>
        <dbReference type="EMBL" id="KAF1765904.1"/>
    </source>
</evidence>
<dbReference type="GO" id="GO:0004930">
    <property type="term" value="F:G protein-coupled receptor activity"/>
    <property type="evidence" value="ECO:0007669"/>
    <property type="project" value="InterPro"/>
</dbReference>
<keyword evidence="3 5" id="KW-1133">Transmembrane helix</keyword>
<name>A0A6A5HGN9_CAERE</name>
<dbReference type="CTD" id="9820840"/>
<evidence type="ECO:0000313" key="7">
    <source>
        <dbReference type="Proteomes" id="UP000483820"/>
    </source>
</evidence>
<evidence type="ECO:0000256" key="5">
    <source>
        <dbReference type="SAM" id="Phobius"/>
    </source>
</evidence>
<evidence type="ECO:0000256" key="3">
    <source>
        <dbReference type="ARBA" id="ARBA00022989"/>
    </source>
</evidence>
<feature type="transmembrane region" description="Helical" evidence="5">
    <location>
        <begin position="60"/>
        <end position="85"/>
    </location>
</feature>
<dbReference type="AlphaFoldDB" id="A0A6A5HGN9"/>